<name>A0A1X2GE01_9FUNG</name>
<dbReference type="AlphaFoldDB" id="A0A1X2GE01"/>
<accession>A0A1X2GE01</accession>
<evidence type="ECO:0000313" key="2">
    <source>
        <dbReference type="Proteomes" id="UP000242146"/>
    </source>
</evidence>
<keyword evidence="2" id="KW-1185">Reference proteome</keyword>
<organism evidence="1 2">
    <name type="scientific">Hesseltinella vesiculosa</name>
    <dbReference type="NCBI Taxonomy" id="101127"/>
    <lineage>
        <taxon>Eukaryota</taxon>
        <taxon>Fungi</taxon>
        <taxon>Fungi incertae sedis</taxon>
        <taxon>Mucoromycota</taxon>
        <taxon>Mucoromycotina</taxon>
        <taxon>Mucoromycetes</taxon>
        <taxon>Mucorales</taxon>
        <taxon>Cunninghamellaceae</taxon>
        <taxon>Hesseltinella</taxon>
    </lineage>
</organism>
<dbReference type="EMBL" id="MCGT01000020">
    <property type="protein sequence ID" value="ORX51644.1"/>
    <property type="molecule type" value="Genomic_DNA"/>
</dbReference>
<sequence length="198" mass="22731">MMILPPMTAEPEVLSTKASLPSFHTICQDLKVHDPLKKERMFRSPVLSAPMASPPIRHHFRATSEPTRLPSQQPAFTPQQLEDRLSMDILLKAIALDQKMSSKYKKERVKSYVREQQMLHRIRRHAWPPVSSKPSMSLRRRSRSAPGAPLAHYHHGLAWKTNARWYLPAKSDSSFKSCDDVAKAVVEQHLRSAVFYQN</sequence>
<comment type="caution">
    <text evidence="1">The sequence shown here is derived from an EMBL/GenBank/DDBJ whole genome shotgun (WGS) entry which is preliminary data.</text>
</comment>
<dbReference type="Proteomes" id="UP000242146">
    <property type="component" value="Unassembled WGS sequence"/>
</dbReference>
<evidence type="ECO:0000313" key="1">
    <source>
        <dbReference type="EMBL" id="ORX51644.1"/>
    </source>
</evidence>
<dbReference type="OrthoDB" id="2350158at2759"/>
<protein>
    <submittedName>
        <fullName evidence="1">Uncharacterized protein</fullName>
    </submittedName>
</protein>
<gene>
    <name evidence="1" type="ORF">DM01DRAFT_1346938</name>
</gene>
<reference evidence="1 2" key="1">
    <citation type="submission" date="2016-07" db="EMBL/GenBank/DDBJ databases">
        <title>Pervasive Adenine N6-methylation of Active Genes in Fungi.</title>
        <authorList>
            <consortium name="DOE Joint Genome Institute"/>
            <person name="Mondo S.J."/>
            <person name="Dannebaum R.O."/>
            <person name="Kuo R.C."/>
            <person name="Labutti K."/>
            <person name="Haridas S."/>
            <person name="Kuo A."/>
            <person name="Salamov A."/>
            <person name="Ahrendt S.R."/>
            <person name="Lipzen A."/>
            <person name="Sullivan W."/>
            <person name="Andreopoulos W.B."/>
            <person name="Clum A."/>
            <person name="Lindquist E."/>
            <person name="Daum C."/>
            <person name="Ramamoorthy G.K."/>
            <person name="Gryganskyi A."/>
            <person name="Culley D."/>
            <person name="Magnuson J.K."/>
            <person name="James T.Y."/>
            <person name="O'Malley M.A."/>
            <person name="Stajich J.E."/>
            <person name="Spatafora J.W."/>
            <person name="Visel A."/>
            <person name="Grigoriev I.V."/>
        </authorList>
    </citation>
    <scope>NUCLEOTIDE SEQUENCE [LARGE SCALE GENOMIC DNA]</scope>
    <source>
        <strain evidence="1 2">NRRL 3301</strain>
    </source>
</reference>
<proteinExistence type="predicted"/>